<keyword evidence="4" id="KW-0812">Transmembrane</keyword>
<evidence type="ECO:0000256" key="3">
    <source>
        <dbReference type="SAM" id="Coils"/>
    </source>
</evidence>
<evidence type="ECO:0000256" key="1">
    <source>
        <dbReference type="ARBA" id="ARBA00023054"/>
    </source>
</evidence>
<dbReference type="Pfam" id="PF02646">
    <property type="entry name" value="RmuC"/>
    <property type="match status" value="1"/>
</dbReference>
<organism evidence="5">
    <name type="scientific">hydrothermal vent metagenome</name>
    <dbReference type="NCBI Taxonomy" id="652676"/>
    <lineage>
        <taxon>unclassified sequences</taxon>
        <taxon>metagenomes</taxon>
        <taxon>ecological metagenomes</taxon>
    </lineage>
</organism>
<evidence type="ECO:0000256" key="4">
    <source>
        <dbReference type="SAM" id="Phobius"/>
    </source>
</evidence>
<dbReference type="GO" id="GO:0006310">
    <property type="term" value="P:DNA recombination"/>
    <property type="evidence" value="ECO:0007669"/>
    <property type="project" value="UniProtKB-KW"/>
</dbReference>
<feature type="transmembrane region" description="Helical" evidence="4">
    <location>
        <begin position="6"/>
        <end position="25"/>
    </location>
</feature>
<protein>
    <submittedName>
        <fullName evidence="5">DNA recombination protein RmuC</fullName>
    </submittedName>
</protein>
<evidence type="ECO:0000256" key="2">
    <source>
        <dbReference type="ARBA" id="ARBA00023172"/>
    </source>
</evidence>
<dbReference type="PANTHER" id="PTHR30563:SF0">
    <property type="entry name" value="DNA RECOMBINATION PROTEIN RMUC"/>
    <property type="match status" value="1"/>
</dbReference>
<feature type="coiled-coil region" evidence="3">
    <location>
        <begin position="31"/>
        <end position="58"/>
    </location>
</feature>
<dbReference type="AlphaFoldDB" id="A0A3B0VPZ3"/>
<keyword evidence="4" id="KW-1133">Transmembrane helix</keyword>
<reference evidence="5" key="1">
    <citation type="submission" date="2018-06" db="EMBL/GenBank/DDBJ databases">
        <authorList>
            <person name="Zhirakovskaya E."/>
        </authorList>
    </citation>
    <scope>NUCLEOTIDE SEQUENCE</scope>
</reference>
<dbReference type="EMBL" id="UOEX01000435">
    <property type="protein sequence ID" value="VAW42323.1"/>
    <property type="molecule type" value="Genomic_DNA"/>
</dbReference>
<proteinExistence type="predicted"/>
<keyword evidence="4" id="KW-0472">Membrane</keyword>
<name>A0A3B0VPZ3_9ZZZZ</name>
<keyword evidence="1 3" id="KW-0175">Coiled coil</keyword>
<dbReference type="InterPro" id="IPR003798">
    <property type="entry name" value="DNA_recombination_RmuC"/>
</dbReference>
<sequence length="459" mass="51927">MPTSYLYITAGFAAGGLTIWLLSLIRHNRVLRLCRTEQEQADNKIRELQNVITELNSRSSLKDDEIRRLRDNNGLLRERTASLQTELSLLKDYNSKQAKFVEESERALNASFKALAADIMRSNSQSFMMMAKETIAGAQRQNKNELEKGTRAIQELFKPVRDTLRQVDTQLRQVELNRLEAYTSLTEQVKGMARAQNHLLGETASLARALHNPGTRGRWGEIQLRRVVELAGMQEYCDFIEQPSIDNGSGRLRPDMIIKLPNDKEIIVDSKAVLQAYMEAEECQESAARRAKLKLHARQVREQMNKLSAKSYWSQFKKSPEFVILFLPGENFFSAALENDPRLIETGAELGVIIATPTILIALLRAVAFGWRQDKLAGNANRIGELGKILYERLQHLSNHFSEIKKGLDRTIKAYNNAVGSYESRVMSAARKFDELSPAAIPEEGEIPVVEKSPRTPLS</sequence>
<dbReference type="PANTHER" id="PTHR30563">
    <property type="entry name" value="DNA RECOMBINATION PROTEIN RMUC"/>
    <property type="match status" value="1"/>
</dbReference>
<gene>
    <name evidence="5" type="ORF">MNBD_DELTA03-561</name>
</gene>
<evidence type="ECO:0000313" key="5">
    <source>
        <dbReference type="EMBL" id="VAW42323.1"/>
    </source>
</evidence>
<accession>A0A3B0VPZ3</accession>
<keyword evidence="2" id="KW-0233">DNA recombination</keyword>